<comment type="caution">
    <text evidence="1">The sequence shown here is derived from an EMBL/GenBank/DDBJ whole genome shotgun (WGS) entry which is preliminary data.</text>
</comment>
<protein>
    <submittedName>
        <fullName evidence="1">Uncharacterized protein</fullName>
    </submittedName>
</protein>
<organism evidence="1 2">
    <name type="scientific">Smittium simulii</name>
    <dbReference type="NCBI Taxonomy" id="133385"/>
    <lineage>
        <taxon>Eukaryota</taxon>
        <taxon>Fungi</taxon>
        <taxon>Fungi incertae sedis</taxon>
        <taxon>Zoopagomycota</taxon>
        <taxon>Kickxellomycotina</taxon>
        <taxon>Harpellomycetes</taxon>
        <taxon>Harpellales</taxon>
        <taxon>Legeriomycetaceae</taxon>
        <taxon>Smittium</taxon>
    </lineage>
</organism>
<name>A0A2T9YWI4_9FUNG</name>
<proteinExistence type="predicted"/>
<evidence type="ECO:0000313" key="1">
    <source>
        <dbReference type="EMBL" id="PVU96700.1"/>
    </source>
</evidence>
<reference evidence="1 2" key="1">
    <citation type="journal article" date="2018" name="MBio">
        <title>Comparative Genomics Reveals the Core Gene Toolbox for the Fungus-Insect Symbiosis.</title>
        <authorList>
            <person name="Wang Y."/>
            <person name="Stata M."/>
            <person name="Wang W."/>
            <person name="Stajich J.E."/>
            <person name="White M.M."/>
            <person name="Moncalvo J.M."/>
        </authorList>
    </citation>
    <scope>NUCLEOTIDE SEQUENCE [LARGE SCALE GENOMIC DNA]</scope>
    <source>
        <strain evidence="1 2">SWE-8-4</strain>
    </source>
</reference>
<gene>
    <name evidence="1" type="ORF">BB561_001024</name>
</gene>
<evidence type="ECO:0000313" key="2">
    <source>
        <dbReference type="Proteomes" id="UP000245383"/>
    </source>
</evidence>
<dbReference type="Proteomes" id="UP000245383">
    <property type="component" value="Unassembled WGS sequence"/>
</dbReference>
<keyword evidence="2" id="KW-1185">Reference proteome</keyword>
<dbReference type="EMBL" id="MBFR01000026">
    <property type="protein sequence ID" value="PVU96700.1"/>
    <property type="molecule type" value="Genomic_DNA"/>
</dbReference>
<sequence>MDSHIDDCKNKSGIIECIEKKNKLNIWKKKIIVFDLNGNFGYLKRQKSFSDLCFEIDTSDYFKLGIFKSLIGNKNRYFTDNLHPIDSIIFQNVKGNLVNMIIFSGKINHKIRATNLNSETAIANFLIFLSKAYKFVEVNKKNTKCLVRPFILQKYNSLEEINIDISEKNNDKEYQTHKESIKTLVETKNWENCLFEQRLDLFSNRDILNQKILKFVNESDLKNVNLDSSLSNPQTEPKKSNISNLFSLRIFGEQKLNDAKEIKRSPSENFKKIQTNQNSTINTDQFVERDKSIAKRQSNDRRCSIKSLSNIFKKSENYSDSTYKGPFNNKIISMHGNSDDTEDTSTKHKKLSILKINYDKNIELTREESSSLFSKASSQLATEDKLKLPDILLSSGASSSDIIQYRNKTVQLNKKHTFTHNNDFTKKNISAPETIDTNPCLEKDHSIEYTSDGDVESLKALEYSNSLFESSSSVFQALSSRNSALQKKKAKVISTQKKKMILKKNDSLSTNSIKSYKSSGALDLGVDGTMDTVDQRALLIDINLSKKSEFSNFLTEFNNSCKISNDQKQDVASKDVNYKQGNYTKKNPLLLDNTNKKKKQNAKYISKTICIKQRIANQKVSKNDYQGYNSSNSSEDLVISLANNNDKEKSALHKPTNNGIYTNEFENSNYKKELPDKSKKQKYFDNNNVKSNSNINNNIMATDIILQENLYDYLDLYSNIENQATIDHHSSKIISNKAINIENPQNTACSSRDQELFYADYQLANQEQIQNNNIAEIRKHRSSLCDSSVIYKNNHVSKNINQYNNINYVANDFKQTDDFLRDKTDTCKNLQNNIAFSNSADYQRKQNKYSNQNYINASNSKIFGIAHLNLAAQKIQHNTENAQYISNNARVIPQHPVSVYSNINSCFGPKDTKNLYINNTIAEYDEEEDISLGVLKQKYNNITYSHLANSHQNNIFIDIQNKKLVNETDYNSLQTKNLNPCISKNNLIETNYQSNISELSKIPPSNYISSTVQHNLTSNYNVNYPGIDPIGHSLNIHNKDKRPQFGHQKLQTVQTRPVFKNINNYKLQDYNNTGLQFVGISENCAKKVDFFNSANNKKFNNLENIITENSSESSKKINKIVTNSETYLISGSESVANTNISSGSDFGLGLNIHKDSNFGTLSTLVYNNGAKNLNYVSPNCYSSNSSNNYIINDINQQPACFLSNKMYKSENFSHIENNHNIGLYKEISKVKQNSEVSTAQYITPLINQISAKKKIKPGFEMDVNHNKIINYNKDRNDLKQSVAKKNGVEAPIALNLNTISNSNNQLLSQNNKKIKINIHPACLQQQQL</sequence>
<accession>A0A2T9YWI4</accession>